<feature type="region of interest" description="Disordered" evidence="4">
    <location>
        <begin position="181"/>
        <end position="228"/>
    </location>
</feature>
<gene>
    <name evidence="7 8" type="primary">LOC117653790</name>
</gene>
<feature type="compositionally biased region" description="Polar residues" evidence="4">
    <location>
        <begin position="201"/>
        <end position="214"/>
    </location>
</feature>
<sequence length="348" mass="39489">MASQAKLRENVVDGNKLDLSMSSLTEVPVKDIGAIKKATSLDLSNNQLTILPPSFCTLTYLIELDLSKNLLRELPESFGSLTNLRRLDLYGNQLTHLPLSFCHLKALRWLDLKNNPLVPTLADIAGPCGDTQQCQQCARNVVATLAQTAIKVEEDRQRLLQEKLREQEQIEQEYLMKKKQLDSEDKKSKKKSKKGKIEKQAQVSAETVKTSVPQATEGKPKQSQKHPNKIQKPTGFLCGILLHIFRAFLLLCALALAVFVGSVLFAAYDRKWFFEIARSYNFIPDDLTSFILFFGRQVEYTLKHPTVKEMKSQLTACFQSIVASILHIYKTICQEFPAYYDVIKNRFS</sequence>
<keyword evidence="3" id="KW-0175">Coiled coil</keyword>
<evidence type="ECO:0000256" key="2">
    <source>
        <dbReference type="ARBA" id="ARBA00022737"/>
    </source>
</evidence>
<dbReference type="OrthoDB" id="1394818at2759"/>
<evidence type="ECO:0000313" key="7">
    <source>
        <dbReference type="RefSeq" id="XP_034255576.1"/>
    </source>
</evidence>
<dbReference type="Proteomes" id="UP000515158">
    <property type="component" value="Unplaced"/>
</dbReference>
<dbReference type="GeneID" id="117653790"/>
<dbReference type="KEGG" id="tpal:117653790"/>
<keyword evidence="6" id="KW-1185">Reference proteome</keyword>
<dbReference type="Pfam" id="PF13855">
    <property type="entry name" value="LRR_8"/>
    <property type="match status" value="1"/>
</dbReference>
<keyword evidence="5" id="KW-0472">Membrane</keyword>
<evidence type="ECO:0000256" key="4">
    <source>
        <dbReference type="SAM" id="MobiDB-lite"/>
    </source>
</evidence>
<reference evidence="7 8" key="1">
    <citation type="submission" date="2025-04" db="UniProtKB">
        <authorList>
            <consortium name="RefSeq"/>
        </authorList>
    </citation>
    <scope>IDENTIFICATION</scope>
    <source>
        <tissue evidence="7 8">Total insect</tissue>
    </source>
</reference>
<dbReference type="RefSeq" id="XP_034255577.1">
    <property type="nucleotide sequence ID" value="XM_034399686.1"/>
</dbReference>
<dbReference type="InterPro" id="IPR003591">
    <property type="entry name" value="Leu-rich_rpt_typical-subtyp"/>
</dbReference>
<dbReference type="InterPro" id="IPR050216">
    <property type="entry name" value="LRR_domain-containing"/>
</dbReference>
<dbReference type="PANTHER" id="PTHR48051">
    <property type="match status" value="1"/>
</dbReference>
<dbReference type="AlphaFoldDB" id="A0A6P9ABQ7"/>
<keyword evidence="2" id="KW-0677">Repeat</keyword>
<evidence type="ECO:0000313" key="6">
    <source>
        <dbReference type="Proteomes" id="UP000515158"/>
    </source>
</evidence>
<dbReference type="GO" id="GO:0005737">
    <property type="term" value="C:cytoplasm"/>
    <property type="evidence" value="ECO:0007669"/>
    <property type="project" value="TreeGrafter"/>
</dbReference>
<dbReference type="Pfam" id="PF00560">
    <property type="entry name" value="LRR_1"/>
    <property type="match status" value="1"/>
</dbReference>
<dbReference type="InterPro" id="IPR032675">
    <property type="entry name" value="LRR_dom_sf"/>
</dbReference>
<organism evidence="8">
    <name type="scientific">Thrips palmi</name>
    <name type="common">Melon thrips</name>
    <dbReference type="NCBI Taxonomy" id="161013"/>
    <lineage>
        <taxon>Eukaryota</taxon>
        <taxon>Metazoa</taxon>
        <taxon>Ecdysozoa</taxon>
        <taxon>Arthropoda</taxon>
        <taxon>Hexapoda</taxon>
        <taxon>Insecta</taxon>
        <taxon>Pterygota</taxon>
        <taxon>Neoptera</taxon>
        <taxon>Paraneoptera</taxon>
        <taxon>Thysanoptera</taxon>
        <taxon>Terebrantia</taxon>
        <taxon>Thripoidea</taxon>
        <taxon>Thripidae</taxon>
        <taxon>Thrips</taxon>
    </lineage>
</organism>
<feature type="transmembrane region" description="Helical" evidence="5">
    <location>
        <begin position="247"/>
        <end position="268"/>
    </location>
</feature>
<feature type="coiled-coil region" evidence="3">
    <location>
        <begin position="142"/>
        <end position="180"/>
    </location>
</feature>
<dbReference type="InterPro" id="IPR001611">
    <property type="entry name" value="Leu-rich_rpt"/>
</dbReference>
<keyword evidence="1" id="KW-0433">Leucine-rich repeat</keyword>
<keyword evidence="5" id="KW-0812">Transmembrane</keyword>
<evidence type="ECO:0000256" key="1">
    <source>
        <dbReference type="ARBA" id="ARBA00022614"/>
    </source>
</evidence>
<dbReference type="PANTHER" id="PTHR48051:SF1">
    <property type="entry name" value="RAS SUPPRESSOR PROTEIN 1"/>
    <property type="match status" value="1"/>
</dbReference>
<keyword evidence="5" id="KW-1133">Transmembrane helix</keyword>
<evidence type="ECO:0000256" key="3">
    <source>
        <dbReference type="SAM" id="Coils"/>
    </source>
</evidence>
<dbReference type="RefSeq" id="XP_034255576.1">
    <property type="nucleotide sequence ID" value="XM_034399685.1"/>
</dbReference>
<accession>A0A6P9ABQ7</accession>
<dbReference type="Gene3D" id="3.80.10.10">
    <property type="entry name" value="Ribonuclease Inhibitor"/>
    <property type="match status" value="1"/>
</dbReference>
<proteinExistence type="predicted"/>
<dbReference type="SUPFAM" id="SSF52058">
    <property type="entry name" value="L domain-like"/>
    <property type="match status" value="1"/>
</dbReference>
<protein>
    <submittedName>
        <fullName evidence="7 8">Leucine-rich repeat-containing protein 59</fullName>
    </submittedName>
</protein>
<name>A0A6P9ABQ7_THRPL</name>
<dbReference type="PROSITE" id="PS51450">
    <property type="entry name" value="LRR"/>
    <property type="match status" value="1"/>
</dbReference>
<dbReference type="SMART" id="SM00369">
    <property type="entry name" value="LRR_TYP"/>
    <property type="match status" value="4"/>
</dbReference>
<evidence type="ECO:0000256" key="5">
    <source>
        <dbReference type="SAM" id="Phobius"/>
    </source>
</evidence>
<evidence type="ECO:0000313" key="8">
    <source>
        <dbReference type="RefSeq" id="XP_034255577.1"/>
    </source>
</evidence>